<sequence length="617" mass="71266">MGFNEDTTFDHFSSDPFIEKNNVVMNHEDVNIVGDDCADTEEDGHANTIGDDFANPNVNPLASDPELRQENNVPMSNPVSRVVNSTVPPSSKTSLVAVNGNIDIEIGGLYHCKKQLRLHLGMVAMTKRFQYHVKRSTTDRFEAACIHNHCKWRIRATKLKNSDYFEVKRYDTSHLCNELQNTGGDHKQASSWIIGHYIKSKFEGVGCNYRPKEIIADIYKLLGLNISYEKAWRARESAFDEVRGSPEESYAQLPSYCYMLEKNSPGTITKIEVDNKDRFKYFFVSISAWIRGFTTSLRPMVAVDGTFLKLHDVIGEPPELVIISDRHKSIEKAVRTVFSNSLHGNCIFHLSQNIRAKFKNDKFQKFFFKAAKAYRVSEFESYMQEVSKVKADAIEANVEKWARVHFPGRRYSIMTTNITECLNSVLRDARELPVIVLTEYLRFTFQQWFHDRRIEAQKMNTYLTTFAHKMEVYRKERSLYMNAFAVGLYEFQVKDDRYEAIVDLENKTCTYHEFQLDQLPCTHAFVAMRVHNVMYESKCSKYYKSEYLMIAYSELIHPVGDQSDWIIPEDVRCKVVYPSVGGRSAGRPRKRRIPSIGEEVVHNKCSRCKGSGHNRQT</sequence>
<keyword evidence="2 4" id="KW-0863">Zinc-finger</keyword>
<reference evidence="7" key="1">
    <citation type="journal article" date="2022" name="Plant J.">
        <title>Strategies of tolerance reflected in two North American maple genomes.</title>
        <authorList>
            <person name="McEvoy S.L."/>
            <person name="Sezen U.U."/>
            <person name="Trouern-Trend A."/>
            <person name="McMahon S.M."/>
            <person name="Schaberg P.G."/>
            <person name="Yang J."/>
            <person name="Wegrzyn J.L."/>
            <person name="Swenson N.G."/>
        </authorList>
    </citation>
    <scope>NUCLEOTIDE SEQUENCE</scope>
    <source>
        <strain evidence="7">NS2018</strain>
    </source>
</reference>
<dbReference type="Proteomes" id="UP001168877">
    <property type="component" value="Unassembled WGS sequence"/>
</dbReference>
<dbReference type="InterPro" id="IPR007527">
    <property type="entry name" value="Znf_SWIM"/>
</dbReference>
<dbReference type="PANTHER" id="PTHR31973">
    <property type="entry name" value="POLYPROTEIN, PUTATIVE-RELATED"/>
    <property type="match status" value="1"/>
</dbReference>
<dbReference type="GO" id="GO:0004803">
    <property type="term" value="F:transposase activity"/>
    <property type="evidence" value="ECO:0007669"/>
    <property type="project" value="InterPro"/>
</dbReference>
<dbReference type="InterPro" id="IPR004332">
    <property type="entry name" value="Transposase_MuDR"/>
</dbReference>
<protein>
    <recommendedName>
        <fullName evidence="6">SWIM-type domain-containing protein</fullName>
    </recommendedName>
</protein>
<evidence type="ECO:0000256" key="5">
    <source>
        <dbReference type="SAM" id="MobiDB-lite"/>
    </source>
</evidence>
<comment type="caution">
    <text evidence="7">The sequence shown here is derived from an EMBL/GenBank/DDBJ whole genome shotgun (WGS) entry which is preliminary data.</text>
</comment>
<dbReference type="PROSITE" id="PS50966">
    <property type="entry name" value="ZF_SWIM"/>
    <property type="match status" value="1"/>
</dbReference>
<evidence type="ECO:0000259" key="6">
    <source>
        <dbReference type="PROSITE" id="PS50966"/>
    </source>
</evidence>
<feature type="domain" description="SWIM-type" evidence="6">
    <location>
        <begin position="498"/>
        <end position="532"/>
    </location>
</feature>
<feature type="region of interest" description="Disordered" evidence="5">
    <location>
        <begin position="42"/>
        <end position="74"/>
    </location>
</feature>
<organism evidence="7 8">
    <name type="scientific">Acer saccharum</name>
    <name type="common">Sugar maple</name>
    <dbReference type="NCBI Taxonomy" id="4024"/>
    <lineage>
        <taxon>Eukaryota</taxon>
        <taxon>Viridiplantae</taxon>
        <taxon>Streptophyta</taxon>
        <taxon>Embryophyta</taxon>
        <taxon>Tracheophyta</taxon>
        <taxon>Spermatophyta</taxon>
        <taxon>Magnoliopsida</taxon>
        <taxon>eudicotyledons</taxon>
        <taxon>Gunneridae</taxon>
        <taxon>Pentapetalae</taxon>
        <taxon>rosids</taxon>
        <taxon>malvids</taxon>
        <taxon>Sapindales</taxon>
        <taxon>Sapindaceae</taxon>
        <taxon>Hippocastanoideae</taxon>
        <taxon>Acereae</taxon>
        <taxon>Acer</taxon>
    </lineage>
</organism>
<keyword evidence="3" id="KW-0862">Zinc</keyword>
<dbReference type="Pfam" id="PF03108">
    <property type="entry name" value="DBD_Tnp_Mut"/>
    <property type="match status" value="1"/>
</dbReference>
<evidence type="ECO:0000256" key="1">
    <source>
        <dbReference type="ARBA" id="ARBA00022723"/>
    </source>
</evidence>
<evidence type="ECO:0000313" key="7">
    <source>
        <dbReference type="EMBL" id="KAK0575057.1"/>
    </source>
</evidence>
<keyword evidence="1" id="KW-0479">Metal-binding</keyword>
<proteinExistence type="predicted"/>
<evidence type="ECO:0000256" key="4">
    <source>
        <dbReference type="PROSITE-ProRule" id="PRU00325"/>
    </source>
</evidence>
<accession>A0AA39RMX7</accession>
<name>A0AA39RMX7_ACESA</name>
<dbReference type="InterPro" id="IPR018289">
    <property type="entry name" value="MULE_transposase_dom"/>
</dbReference>
<keyword evidence="8" id="KW-1185">Reference proteome</keyword>
<evidence type="ECO:0000256" key="3">
    <source>
        <dbReference type="ARBA" id="ARBA00022833"/>
    </source>
</evidence>
<dbReference type="InterPro" id="IPR006564">
    <property type="entry name" value="Znf_PMZ"/>
</dbReference>
<dbReference type="GO" id="GO:0003677">
    <property type="term" value="F:DNA binding"/>
    <property type="evidence" value="ECO:0007669"/>
    <property type="project" value="UniProtKB-KW"/>
</dbReference>
<dbReference type="EMBL" id="JAUESC010000387">
    <property type="protein sequence ID" value="KAK0575057.1"/>
    <property type="molecule type" value="Genomic_DNA"/>
</dbReference>
<dbReference type="SMART" id="SM00575">
    <property type="entry name" value="ZnF_PMZ"/>
    <property type="match status" value="1"/>
</dbReference>
<dbReference type="GO" id="GO:0006313">
    <property type="term" value="P:DNA transposition"/>
    <property type="evidence" value="ECO:0007669"/>
    <property type="project" value="InterPro"/>
</dbReference>
<dbReference type="Pfam" id="PF10551">
    <property type="entry name" value="MULE"/>
    <property type="match status" value="1"/>
</dbReference>
<dbReference type="GO" id="GO:0008270">
    <property type="term" value="F:zinc ion binding"/>
    <property type="evidence" value="ECO:0007669"/>
    <property type="project" value="UniProtKB-KW"/>
</dbReference>
<gene>
    <name evidence="7" type="ORF">LWI29_033379</name>
</gene>
<dbReference type="AlphaFoldDB" id="A0AA39RMX7"/>
<reference evidence="7" key="2">
    <citation type="submission" date="2023-06" db="EMBL/GenBank/DDBJ databases">
        <authorList>
            <person name="Swenson N.G."/>
            <person name="Wegrzyn J.L."/>
            <person name="Mcevoy S.L."/>
        </authorList>
    </citation>
    <scope>NUCLEOTIDE SEQUENCE</scope>
    <source>
        <strain evidence="7">NS2018</strain>
        <tissue evidence="7">Leaf</tissue>
    </source>
</reference>
<dbReference type="PANTHER" id="PTHR31973:SF113">
    <property type="entry name" value="PROTEIN FAR1-RELATED SEQUENCE 5-LIKE"/>
    <property type="match status" value="1"/>
</dbReference>
<evidence type="ECO:0000256" key="2">
    <source>
        <dbReference type="ARBA" id="ARBA00022771"/>
    </source>
</evidence>
<evidence type="ECO:0000313" key="8">
    <source>
        <dbReference type="Proteomes" id="UP001168877"/>
    </source>
</evidence>